<dbReference type="Proteomes" id="UP000243904">
    <property type="component" value="Chromosome I"/>
</dbReference>
<dbReference type="GO" id="GO:0140359">
    <property type="term" value="F:ABC-type transporter activity"/>
    <property type="evidence" value="ECO:0007669"/>
    <property type="project" value="InterPro"/>
</dbReference>
<dbReference type="InterPro" id="IPR047957">
    <property type="entry name" value="ABC_AprD-like_6TM"/>
</dbReference>
<comment type="function">
    <text evidence="10">Involved in beta-(1--&gt;2)glucan export. Transmembrane domains (TMD) form a pore in the inner membrane and the ATP-binding domain (NBD) is responsible for energy generation.</text>
</comment>
<protein>
    <submittedName>
        <fullName evidence="14">ATP-binding cassette, subfamily C</fullName>
    </submittedName>
</protein>
<feature type="transmembrane region" description="Helical" evidence="11">
    <location>
        <begin position="147"/>
        <end position="176"/>
    </location>
</feature>
<evidence type="ECO:0000256" key="9">
    <source>
        <dbReference type="ARBA" id="ARBA00023136"/>
    </source>
</evidence>
<dbReference type="InterPro" id="IPR027417">
    <property type="entry name" value="P-loop_NTPase"/>
</dbReference>
<dbReference type="SUPFAM" id="SSF52540">
    <property type="entry name" value="P-loop containing nucleoside triphosphate hydrolases"/>
    <property type="match status" value="1"/>
</dbReference>
<dbReference type="Pfam" id="PF00005">
    <property type="entry name" value="ABC_tran"/>
    <property type="match status" value="1"/>
</dbReference>
<dbReference type="Pfam" id="PF00664">
    <property type="entry name" value="ABC_membrane"/>
    <property type="match status" value="1"/>
</dbReference>
<evidence type="ECO:0000259" key="13">
    <source>
        <dbReference type="PROSITE" id="PS50929"/>
    </source>
</evidence>
<keyword evidence="7 14" id="KW-0067">ATP-binding</keyword>
<evidence type="ECO:0000313" key="14">
    <source>
        <dbReference type="EMBL" id="SDT38517.1"/>
    </source>
</evidence>
<evidence type="ECO:0000256" key="4">
    <source>
        <dbReference type="ARBA" id="ARBA00022475"/>
    </source>
</evidence>
<evidence type="ECO:0000256" key="11">
    <source>
        <dbReference type="SAM" id="Phobius"/>
    </source>
</evidence>
<dbReference type="GO" id="GO:0034040">
    <property type="term" value="F:ATPase-coupled lipid transmembrane transporter activity"/>
    <property type="evidence" value="ECO:0007669"/>
    <property type="project" value="TreeGrafter"/>
</dbReference>
<dbReference type="PANTHER" id="PTHR24221:SF248">
    <property type="entry name" value="ABC TRANSPORTER TRANSMEMBRANE REGION"/>
    <property type="match status" value="1"/>
</dbReference>
<feature type="transmembrane region" description="Helical" evidence="11">
    <location>
        <begin position="57"/>
        <end position="77"/>
    </location>
</feature>
<feature type="domain" description="ABC transmembrane type-1" evidence="13">
    <location>
        <begin position="24"/>
        <end position="302"/>
    </location>
</feature>
<evidence type="ECO:0000256" key="8">
    <source>
        <dbReference type="ARBA" id="ARBA00022989"/>
    </source>
</evidence>
<dbReference type="InterPro" id="IPR003439">
    <property type="entry name" value="ABC_transporter-like_ATP-bd"/>
</dbReference>
<dbReference type="InterPro" id="IPR036640">
    <property type="entry name" value="ABC1_TM_sf"/>
</dbReference>
<dbReference type="InterPro" id="IPR017871">
    <property type="entry name" value="ABC_transporter-like_CS"/>
</dbReference>
<dbReference type="SMART" id="SM00382">
    <property type="entry name" value="AAA"/>
    <property type="match status" value="1"/>
</dbReference>
<keyword evidence="5 11" id="KW-0812">Transmembrane</keyword>
<keyword evidence="6" id="KW-0547">Nucleotide-binding</keyword>
<keyword evidence="3" id="KW-0813">Transport</keyword>
<comment type="subcellular location">
    <subcellularLocation>
        <location evidence="1">Cell membrane</location>
        <topology evidence="1">Multi-pass membrane protein</topology>
    </subcellularLocation>
</comment>
<dbReference type="GO" id="GO:0005524">
    <property type="term" value="F:ATP binding"/>
    <property type="evidence" value="ECO:0007669"/>
    <property type="project" value="UniProtKB-KW"/>
</dbReference>
<reference evidence="15" key="1">
    <citation type="submission" date="2016-10" db="EMBL/GenBank/DDBJ databases">
        <authorList>
            <person name="Varghese N."/>
            <person name="Submissions S."/>
        </authorList>
    </citation>
    <scope>NUCLEOTIDE SEQUENCE [LARGE SCALE GENOMIC DNA]</scope>
    <source>
        <strain evidence="15">GAS369</strain>
    </source>
</reference>
<evidence type="ECO:0000256" key="2">
    <source>
        <dbReference type="ARBA" id="ARBA00005417"/>
    </source>
</evidence>
<feature type="transmembrane region" description="Helical" evidence="11">
    <location>
        <begin position="22"/>
        <end position="45"/>
    </location>
</feature>
<dbReference type="NCBIfam" id="TIGR01842">
    <property type="entry name" value="type_I_sec_PrtD"/>
    <property type="match status" value="1"/>
</dbReference>
<dbReference type="SUPFAM" id="SSF90123">
    <property type="entry name" value="ABC transporter transmembrane region"/>
    <property type="match status" value="1"/>
</dbReference>
<dbReference type="GO" id="GO:0030256">
    <property type="term" value="C:type I protein secretion system complex"/>
    <property type="evidence" value="ECO:0007669"/>
    <property type="project" value="InterPro"/>
</dbReference>
<dbReference type="Gene3D" id="1.20.1560.10">
    <property type="entry name" value="ABC transporter type 1, transmembrane domain"/>
    <property type="match status" value="1"/>
</dbReference>
<keyword evidence="9 11" id="KW-0472">Membrane</keyword>
<keyword evidence="15" id="KW-1185">Reference proteome</keyword>
<dbReference type="GO" id="GO:0016887">
    <property type="term" value="F:ATP hydrolysis activity"/>
    <property type="evidence" value="ECO:0007669"/>
    <property type="project" value="InterPro"/>
</dbReference>
<keyword evidence="8 11" id="KW-1133">Transmembrane helix</keyword>
<dbReference type="EMBL" id="LT629750">
    <property type="protein sequence ID" value="SDT38517.1"/>
    <property type="molecule type" value="Genomic_DNA"/>
</dbReference>
<evidence type="ECO:0000313" key="15">
    <source>
        <dbReference type="Proteomes" id="UP000243904"/>
    </source>
</evidence>
<dbReference type="FunFam" id="1.20.1560.10:FF:000109">
    <property type="entry name" value="Alkaline protease secretion ATP-binding protein aprD"/>
    <property type="match status" value="1"/>
</dbReference>
<dbReference type="PROSITE" id="PS00211">
    <property type="entry name" value="ABC_TRANSPORTER_1"/>
    <property type="match status" value="1"/>
</dbReference>
<dbReference type="PROSITE" id="PS50929">
    <property type="entry name" value="ABC_TM1F"/>
    <property type="match status" value="1"/>
</dbReference>
<sequence length="581" mass="62244">MAAAPAVRRSELGDALRTCRNAFIGVGIMSCMINVLYLTGSLFMLEVYDRVLPSRSVPTLIGLAILAGGMYFFQGILDLIRGRILGRVGTALDESLNRRVFETIVRMPLTVGGRNDGLQPLRDLDAVRSFLSSMGPGAFFDLPWLPFYLAICFTFHVMIGLTALVGAIILVSLTLVTEYMSRAPAREATGLAARRNDLAATSRRNAEVLIAMGMSGRLTNRWVEANQNYLAGNQRASDIAGGLGAIAKVLRMTLQSAVLAVGAYLVIHQEATAGIIIAGSILSARALAPVDLAIAHWKGFVAARQSWHRLNLLLEKMPERTGQMLLQNPSSRLSVEGISMVPPGDQKIIVQDVTFALEAGSALGVIGPSGSGKSSLVRALVGVWQPFRGKVRLDGAALDQWSSDVLGAHIGYLPQDVELFAGTVAQNISRFDPEANSEKIIAAAKEAGVHQIIIKMRDGYDTQVGEQGTSLSAGQAQRVALARALYGDPFLIVLDEPNSNLDTEGDEALTRAVRAARERGAIVVIVAHRPVGIEAVDQLLVLREGRMHAFGPKETVLGQVLQRVNPPTPIKIVSEGGVAKP</sequence>
<dbReference type="GO" id="GO:0005886">
    <property type="term" value="C:plasma membrane"/>
    <property type="evidence" value="ECO:0007669"/>
    <property type="project" value="UniProtKB-SubCell"/>
</dbReference>
<proteinExistence type="inferred from homology"/>
<dbReference type="CDD" id="cd03246">
    <property type="entry name" value="ABCC_Protease_Secretion"/>
    <property type="match status" value="1"/>
</dbReference>
<dbReference type="CDD" id="cd18586">
    <property type="entry name" value="ABC_6TM_PrtD_like"/>
    <property type="match status" value="1"/>
</dbReference>
<evidence type="ECO:0000256" key="7">
    <source>
        <dbReference type="ARBA" id="ARBA00022840"/>
    </source>
</evidence>
<organism evidence="14 15">
    <name type="scientific">Bradyrhizobium canariense</name>
    <dbReference type="NCBI Taxonomy" id="255045"/>
    <lineage>
        <taxon>Bacteria</taxon>
        <taxon>Pseudomonadati</taxon>
        <taxon>Pseudomonadota</taxon>
        <taxon>Alphaproteobacteria</taxon>
        <taxon>Hyphomicrobiales</taxon>
        <taxon>Nitrobacteraceae</taxon>
        <taxon>Bradyrhizobium</taxon>
    </lineage>
</organism>
<dbReference type="InterPro" id="IPR003593">
    <property type="entry name" value="AAA+_ATPase"/>
</dbReference>
<name>A0A1H1ZYA0_9BRAD</name>
<accession>A0A1H1ZYA0</accession>
<dbReference type="Gene3D" id="3.40.50.300">
    <property type="entry name" value="P-loop containing nucleotide triphosphate hydrolases"/>
    <property type="match status" value="1"/>
</dbReference>
<evidence type="ECO:0000256" key="3">
    <source>
        <dbReference type="ARBA" id="ARBA00022448"/>
    </source>
</evidence>
<evidence type="ECO:0000259" key="12">
    <source>
        <dbReference type="PROSITE" id="PS50893"/>
    </source>
</evidence>
<dbReference type="InterPro" id="IPR011527">
    <property type="entry name" value="ABC1_TM_dom"/>
</dbReference>
<dbReference type="PROSITE" id="PS50893">
    <property type="entry name" value="ABC_TRANSPORTER_2"/>
    <property type="match status" value="1"/>
</dbReference>
<dbReference type="RefSeq" id="WP_146689719.1">
    <property type="nucleotide sequence ID" value="NZ_LT629750.1"/>
</dbReference>
<dbReference type="FunFam" id="3.40.50.300:FF:001444">
    <property type="entry name" value="ABC transporter ATP-binding protein"/>
    <property type="match status" value="1"/>
</dbReference>
<dbReference type="AlphaFoldDB" id="A0A1H1ZYA0"/>
<keyword evidence="4" id="KW-1003">Cell membrane</keyword>
<evidence type="ECO:0000256" key="10">
    <source>
        <dbReference type="ARBA" id="ARBA00024722"/>
    </source>
</evidence>
<gene>
    <name evidence="14" type="ORF">SAMN05444158_5747</name>
</gene>
<feature type="domain" description="ABC transporter" evidence="12">
    <location>
        <begin position="333"/>
        <end position="569"/>
    </location>
</feature>
<evidence type="ECO:0000256" key="6">
    <source>
        <dbReference type="ARBA" id="ARBA00022741"/>
    </source>
</evidence>
<dbReference type="GO" id="GO:0030253">
    <property type="term" value="P:protein secretion by the type I secretion system"/>
    <property type="evidence" value="ECO:0007669"/>
    <property type="project" value="InterPro"/>
</dbReference>
<dbReference type="InterPro" id="IPR039421">
    <property type="entry name" value="Type_1_exporter"/>
</dbReference>
<evidence type="ECO:0000256" key="1">
    <source>
        <dbReference type="ARBA" id="ARBA00004651"/>
    </source>
</evidence>
<evidence type="ECO:0000256" key="5">
    <source>
        <dbReference type="ARBA" id="ARBA00022692"/>
    </source>
</evidence>
<dbReference type="InterPro" id="IPR010128">
    <property type="entry name" value="ATPase_T1SS_PrtD-like"/>
</dbReference>
<dbReference type="PANTHER" id="PTHR24221">
    <property type="entry name" value="ATP-BINDING CASSETTE SUB-FAMILY B"/>
    <property type="match status" value="1"/>
</dbReference>
<comment type="similarity">
    <text evidence="2">Belongs to the ABC transporter superfamily.</text>
</comment>